<evidence type="ECO:0000256" key="8">
    <source>
        <dbReference type="ARBA" id="ARBA00023125"/>
    </source>
</evidence>
<feature type="domain" description="DNA polymerase III beta sliding clamp central" evidence="11">
    <location>
        <begin position="46"/>
        <end position="156"/>
    </location>
</feature>
<dbReference type="KEGG" id="nfl:COO91_01942"/>
<keyword evidence="13" id="KW-1185">Reference proteome</keyword>
<reference evidence="12 13" key="1">
    <citation type="submission" date="2017-11" db="EMBL/GenBank/DDBJ databases">
        <title>Complete genome of a free-living desiccation-tolerant cyanobacterium and its photosynthetic adaptation to extreme terrestrial habitat.</title>
        <authorList>
            <person name="Shang J."/>
        </authorList>
    </citation>
    <scope>NUCLEOTIDE SEQUENCE [LARGE SCALE GENOMIC DNA]</scope>
    <source>
        <strain evidence="12 13">CCNUN1</strain>
    </source>
</reference>
<keyword evidence="5" id="KW-0548">Nucleotidyltransferase</keyword>
<accession>A0A2K8SL73</accession>
<dbReference type="Gene3D" id="3.70.10.10">
    <property type="match status" value="1"/>
</dbReference>
<evidence type="ECO:0000256" key="2">
    <source>
        <dbReference type="ARBA" id="ARBA00010752"/>
    </source>
</evidence>
<dbReference type="GO" id="GO:0005737">
    <property type="term" value="C:cytoplasm"/>
    <property type="evidence" value="ECO:0007669"/>
    <property type="project" value="UniProtKB-SubCell"/>
</dbReference>
<dbReference type="GO" id="GO:0008408">
    <property type="term" value="F:3'-5' exonuclease activity"/>
    <property type="evidence" value="ECO:0007669"/>
    <property type="project" value="InterPro"/>
</dbReference>
<keyword evidence="6" id="KW-0235">DNA replication</keyword>
<dbReference type="InterPro" id="IPR001001">
    <property type="entry name" value="DNA_polIII_beta"/>
</dbReference>
<comment type="subcellular location">
    <subcellularLocation>
        <location evidence="1">Cytoplasm</location>
    </subcellularLocation>
</comment>
<keyword evidence="7" id="KW-0239">DNA-directed DNA polymerase</keyword>
<dbReference type="Proteomes" id="UP000232003">
    <property type="component" value="Chromosome"/>
</dbReference>
<evidence type="ECO:0000259" key="11">
    <source>
        <dbReference type="Pfam" id="PF02767"/>
    </source>
</evidence>
<name>A0A2K8SL73_9NOSO</name>
<dbReference type="InterPro" id="IPR016151">
    <property type="entry name" value="DNA_mismatch_repair_MutS_N"/>
</dbReference>
<dbReference type="Pfam" id="PF02767">
    <property type="entry name" value="DNA_pol3_beta_2"/>
    <property type="match status" value="1"/>
</dbReference>
<sequence length="439" mass="47412">MKGKTPENNDFEFILMPPPPNVGDESSFPDPDVIITEEGNASVDAAAFGLALQKVAIAMSTDRTKGCMCGMKLESVGTQLQLTATDGSVAAYAAIACTGTAFVGVIDSGTVKILCQILSRSTGALEIKFGKATYSQNFFSFEIGAYSFCSKVLEVKLFPQIHKLLAGAVKAPTKLVGSCKQLLASVERMLAVSDSNRRVFLMTDNGDVAVYGCHGDVICGEAVELTLTGNDILFPVNGVKLQKALKAIADAEGEIEIYLSQGLALMKAGECYQIVAAIEMRGSLEFPSPSKLKAVPAPATEEPMQEEEAATEPESEAQAEQLEPTELSPEADQMPSFLDRYMDLKQKYAEHILIAHVGNFYEAYKEDARQLAAGLDLLLTSKPAGATRVPMCNLPDFALEKYLNTLTMLGYSVAIADYPEQFHDDEPQIEVVRVIEVEF</sequence>
<evidence type="ECO:0000256" key="3">
    <source>
        <dbReference type="ARBA" id="ARBA00022490"/>
    </source>
</evidence>
<dbReference type="PANTHER" id="PTHR30478:SF0">
    <property type="entry name" value="BETA SLIDING CLAMP"/>
    <property type="match status" value="1"/>
</dbReference>
<protein>
    <submittedName>
        <fullName evidence="12">DNA mismatch repair ATPase MutS</fullName>
    </submittedName>
</protein>
<organism evidence="12 13">
    <name type="scientific">Nostoc flagelliforme CCNUN1</name>
    <dbReference type="NCBI Taxonomy" id="2038116"/>
    <lineage>
        <taxon>Bacteria</taxon>
        <taxon>Bacillati</taxon>
        <taxon>Cyanobacteriota</taxon>
        <taxon>Cyanophyceae</taxon>
        <taxon>Nostocales</taxon>
        <taxon>Nostocaceae</taxon>
        <taxon>Nostoc</taxon>
    </lineage>
</organism>
<dbReference type="Pfam" id="PF01624">
    <property type="entry name" value="MutS_I"/>
    <property type="match status" value="1"/>
</dbReference>
<dbReference type="GO" id="GO:0030983">
    <property type="term" value="F:mismatched DNA binding"/>
    <property type="evidence" value="ECO:0007669"/>
    <property type="project" value="InterPro"/>
</dbReference>
<gene>
    <name evidence="12" type="ORF">COO91_01942</name>
</gene>
<proteinExistence type="inferred from homology"/>
<dbReference type="InterPro" id="IPR046938">
    <property type="entry name" value="DNA_clamp_sf"/>
</dbReference>
<evidence type="ECO:0000256" key="4">
    <source>
        <dbReference type="ARBA" id="ARBA00022679"/>
    </source>
</evidence>
<dbReference type="SUPFAM" id="SSF55979">
    <property type="entry name" value="DNA clamp"/>
    <property type="match status" value="2"/>
</dbReference>
<dbReference type="InterPro" id="IPR022637">
    <property type="entry name" value="DNA_polIII_beta_cen"/>
</dbReference>
<dbReference type="GO" id="GO:0009360">
    <property type="term" value="C:DNA polymerase III complex"/>
    <property type="evidence" value="ECO:0007669"/>
    <property type="project" value="InterPro"/>
</dbReference>
<evidence type="ECO:0000256" key="6">
    <source>
        <dbReference type="ARBA" id="ARBA00022705"/>
    </source>
</evidence>
<keyword evidence="4" id="KW-0808">Transferase</keyword>
<keyword evidence="8" id="KW-0238">DNA-binding</keyword>
<evidence type="ECO:0000313" key="12">
    <source>
        <dbReference type="EMBL" id="AUB36043.1"/>
    </source>
</evidence>
<evidence type="ECO:0000259" key="10">
    <source>
        <dbReference type="Pfam" id="PF01624"/>
    </source>
</evidence>
<dbReference type="EMBL" id="CP024785">
    <property type="protein sequence ID" value="AUB36043.1"/>
    <property type="molecule type" value="Genomic_DNA"/>
</dbReference>
<evidence type="ECO:0000313" key="13">
    <source>
        <dbReference type="Proteomes" id="UP000232003"/>
    </source>
</evidence>
<dbReference type="Gene3D" id="3.10.150.10">
    <property type="entry name" value="DNA Polymerase III, subunit A, domain 2"/>
    <property type="match status" value="1"/>
</dbReference>
<dbReference type="GO" id="GO:0006271">
    <property type="term" value="P:DNA strand elongation involved in DNA replication"/>
    <property type="evidence" value="ECO:0007669"/>
    <property type="project" value="TreeGrafter"/>
</dbReference>
<evidence type="ECO:0000256" key="7">
    <source>
        <dbReference type="ARBA" id="ARBA00022932"/>
    </source>
</evidence>
<feature type="domain" description="DNA mismatch repair protein MutS-like N-terminal" evidence="10">
    <location>
        <begin position="337"/>
        <end position="423"/>
    </location>
</feature>
<dbReference type="AlphaFoldDB" id="A0A2K8SL73"/>
<comment type="similarity">
    <text evidence="2">Belongs to the beta sliding clamp family.</text>
</comment>
<evidence type="ECO:0000256" key="1">
    <source>
        <dbReference type="ARBA" id="ARBA00004496"/>
    </source>
</evidence>
<dbReference type="PANTHER" id="PTHR30478">
    <property type="entry name" value="DNA POLYMERASE III SUBUNIT BETA"/>
    <property type="match status" value="1"/>
</dbReference>
<dbReference type="InterPro" id="IPR007695">
    <property type="entry name" value="DNA_mismatch_repair_MutS-lik_N"/>
</dbReference>
<evidence type="ECO:0000256" key="9">
    <source>
        <dbReference type="SAM" id="MobiDB-lite"/>
    </source>
</evidence>
<dbReference type="GO" id="GO:0005524">
    <property type="term" value="F:ATP binding"/>
    <property type="evidence" value="ECO:0007669"/>
    <property type="project" value="InterPro"/>
</dbReference>
<dbReference type="SUPFAM" id="SSF55271">
    <property type="entry name" value="DNA repair protein MutS, domain I"/>
    <property type="match status" value="1"/>
</dbReference>
<feature type="region of interest" description="Disordered" evidence="9">
    <location>
        <begin position="290"/>
        <end position="332"/>
    </location>
</feature>
<keyword evidence="3" id="KW-0963">Cytoplasm</keyword>
<dbReference type="GO" id="GO:0006298">
    <property type="term" value="P:mismatch repair"/>
    <property type="evidence" value="ECO:0007669"/>
    <property type="project" value="InterPro"/>
</dbReference>
<dbReference type="GO" id="GO:0003887">
    <property type="term" value="F:DNA-directed DNA polymerase activity"/>
    <property type="evidence" value="ECO:0007669"/>
    <property type="project" value="UniProtKB-KW"/>
</dbReference>
<dbReference type="Gene3D" id="3.40.1170.10">
    <property type="entry name" value="DNA repair protein MutS, domain I"/>
    <property type="match status" value="1"/>
</dbReference>
<feature type="compositionally biased region" description="Acidic residues" evidence="9">
    <location>
        <begin position="303"/>
        <end position="317"/>
    </location>
</feature>
<evidence type="ECO:0000256" key="5">
    <source>
        <dbReference type="ARBA" id="ARBA00022695"/>
    </source>
</evidence>